<dbReference type="EMBL" id="FJOG01000031">
    <property type="protein sequence ID" value="CZR65473.1"/>
    <property type="molecule type" value="Genomic_DNA"/>
</dbReference>
<dbReference type="GO" id="GO:0003712">
    <property type="term" value="F:transcription coregulator activity"/>
    <property type="evidence" value="ECO:0007669"/>
    <property type="project" value="InterPro"/>
</dbReference>
<evidence type="ECO:0000256" key="8">
    <source>
        <dbReference type="ARBA" id="ARBA00032018"/>
    </source>
</evidence>
<evidence type="ECO:0000313" key="12">
    <source>
        <dbReference type="Proteomes" id="UP000184330"/>
    </source>
</evidence>
<proteinExistence type="inferred from homology"/>
<evidence type="ECO:0000256" key="1">
    <source>
        <dbReference type="ARBA" id="ARBA00004123"/>
    </source>
</evidence>
<dbReference type="Proteomes" id="UP000184330">
    <property type="component" value="Unassembled WGS sequence"/>
</dbReference>
<evidence type="ECO:0000256" key="4">
    <source>
        <dbReference type="ARBA" id="ARBA00023015"/>
    </source>
</evidence>
<keyword evidence="4 9" id="KW-0805">Transcription regulation</keyword>
<keyword evidence="7 9" id="KW-0539">Nucleus</keyword>
<keyword evidence="12" id="KW-1185">Reference proteome</keyword>
<feature type="compositionally biased region" description="Basic and acidic residues" evidence="10">
    <location>
        <begin position="62"/>
        <end position="87"/>
    </location>
</feature>
<protein>
    <recommendedName>
        <fullName evidence="3 9">Mediator of RNA polymerase II transcription subunit 19</fullName>
    </recommendedName>
    <alternativeName>
        <fullName evidence="8 9">Mediator complex subunit 19</fullName>
    </alternativeName>
</protein>
<name>A0A1L7XKD9_9HELO</name>
<accession>A0A1L7XKD9</accession>
<evidence type="ECO:0000313" key="11">
    <source>
        <dbReference type="EMBL" id="CZR65473.1"/>
    </source>
</evidence>
<reference evidence="11 12" key="1">
    <citation type="submission" date="2016-03" db="EMBL/GenBank/DDBJ databases">
        <authorList>
            <person name="Ploux O."/>
        </authorList>
    </citation>
    <scope>NUCLEOTIDE SEQUENCE [LARGE SCALE GENOMIC DNA]</scope>
    <source>
        <strain evidence="11 12">UAMH 11012</strain>
    </source>
</reference>
<organism evidence="11 12">
    <name type="scientific">Phialocephala subalpina</name>
    <dbReference type="NCBI Taxonomy" id="576137"/>
    <lineage>
        <taxon>Eukaryota</taxon>
        <taxon>Fungi</taxon>
        <taxon>Dikarya</taxon>
        <taxon>Ascomycota</taxon>
        <taxon>Pezizomycotina</taxon>
        <taxon>Leotiomycetes</taxon>
        <taxon>Helotiales</taxon>
        <taxon>Mollisiaceae</taxon>
        <taxon>Phialocephala</taxon>
        <taxon>Phialocephala fortinii species complex</taxon>
    </lineage>
</organism>
<comment type="function">
    <text evidence="9">Component of the Mediator complex, a coactivator involved in the regulated transcription of nearly all RNA polymerase II-dependent genes. Mediator functions as a bridge to convey information from gene-specific regulatory proteins to the basal RNA polymerase II transcription machinery. Mediator is recruited to promoters by direct interactions with regulatory proteins and serves as a scaffold for the assembly of a functional preinitiation complex with RNA polymerase II and the general transcription factors.</text>
</comment>
<dbReference type="GO" id="GO:0016592">
    <property type="term" value="C:mediator complex"/>
    <property type="evidence" value="ECO:0007669"/>
    <property type="project" value="InterPro"/>
</dbReference>
<dbReference type="PANTHER" id="PTHR28270">
    <property type="entry name" value="MEDIATOR OF RNA POLYMERASE II TRANSCRIPTION SUBUNIT 19"/>
    <property type="match status" value="1"/>
</dbReference>
<feature type="compositionally biased region" description="Polar residues" evidence="10">
    <location>
        <begin position="1"/>
        <end position="17"/>
    </location>
</feature>
<feature type="region of interest" description="Disordered" evidence="10">
    <location>
        <begin position="1"/>
        <end position="87"/>
    </location>
</feature>
<evidence type="ECO:0000256" key="2">
    <source>
        <dbReference type="ARBA" id="ARBA00009259"/>
    </source>
</evidence>
<comment type="similarity">
    <text evidence="2 9">Belongs to the Mediator complex subunit 19 family.</text>
</comment>
<feature type="compositionally biased region" description="Polar residues" evidence="10">
    <location>
        <begin position="24"/>
        <end position="50"/>
    </location>
</feature>
<dbReference type="PANTHER" id="PTHR28270:SF1">
    <property type="entry name" value="MEDIATOR OF RNA POLYMERASE II TRANSCRIPTION SUBUNIT 19"/>
    <property type="match status" value="1"/>
</dbReference>
<dbReference type="InterPro" id="IPR013942">
    <property type="entry name" value="Mediator_Med19_fun"/>
</dbReference>
<evidence type="ECO:0000256" key="6">
    <source>
        <dbReference type="ARBA" id="ARBA00023163"/>
    </source>
</evidence>
<gene>
    <name evidence="9" type="primary">MED19</name>
    <name evidence="11" type="ORF">PAC_15373</name>
</gene>
<evidence type="ECO:0000256" key="9">
    <source>
        <dbReference type="RuleBase" id="RU364151"/>
    </source>
</evidence>
<comment type="subunit">
    <text evidence="9">Component of the Mediator complex.</text>
</comment>
<sequence>MSSGHPRTPQSPSTYTSHELPAKPSTSPRTTHSLPTPAHSINGSMSSLNSEMVPDAMQIDEVSNKRKRDIEDNGDREQKKAHVEKSRVSIDDLHLDVGDKYLLCRRAHNPSQPSLCDDLFPMYGLNDLAESVARFGPDGHSKGIKLRKTYKNHIKTHGVSGQFDSQKREFDSPESLFMMMIAPAEEWDAEHTRGKEIENGLGLDDSVLSKAFTMSKGTIPKTMWDASVLGDMADKAEPAKAVNGAKAARPQAAGVSRTIASEKSRPQRATKKRGYGDDSFEGYGEGYVDDDAHEVGYSTGGDADERGGNRKRPKKNTPGHGYPSAPVRHNSYGPGMVGA</sequence>
<evidence type="ECO:0000256" key="3">
    <source>
        <dbReference type="ARBA" id="ARBA00019615"/>
    </source>
</evidence>
<comment type="subcellular location">
    <subcellularLocation>
        <location evidence="1 9">Nucleus</location>
    </subcellularLocation>
</comment>
<evidence type="ECO:0000256" key="7">
    <source>
        <dbReference type="ARBA" id="ARBA00023242"/>
    </source>
</evidence>
<dbReference type="OrthoDB" id="2160599at2759"/>
<dbReference type="STRING" id="576137.A0A1L7XKD9"/>
<feature type="region of interest" description="Disordered" evidence="10">
    <location>
        <begin position="242"/>
        <end position="339"/>
    </location>
</feature>
<evidence type="ECO:0000256" key="10">
    <source>
        <dbReference type="SAM" id="MobiDB-lite"/>
    </source>
</evidence>
<dbReference type="GO" id="GO:0006357">
    <property type="term" value="P:regulation of transcription by RNA polymerase II"/>
    <property type="evidence" value="ECO:0007669"/>
    <property type="project" value="InterPro"/>
</dbReference>
<evidence type="ECO:0000256" key="5">
    <source>
        <dbReference type="ARBA" id="ARBA00023159"/>
    </source>
</evidence>
<keyword evidence="6 9" id="KW-0804">Transcription</keyword>
<dbReference type="Pfam" id="PF08633">
    <property type="entry name" value="Rox3"/>
    <property type="match status" value="1"/>
</dbReference>
<dbReference type="GO" id="GO:0070847">
    <property type="term" value="C:core mediator complex"/>
    <property type="evidence" value="ECO:0007669"/>
    <property type="project" value="TreeGrafter"/>
</dbReference>
<keyword evidence="5 9" id="KW-0010">Activator</keyword>
<dbReference type="AlphaFoldDB" id="A0A1L7XKD9"/>